<evidence type="ECO:0000313" key="5">
    <source>
        <dbReference type="EMBL" id="CEM34674.1"/>
    </source>
</evidence>
<feature type="compositionally biased region" description="Basic and acidic residues" evidence="4">
    <location>
        <begin position="1253"/>
        <end position="1265"/>
    </location>
</feature>
<dbReference type="PANTHER" id="PTHR24113:SF12">
    <property type="entry name" value="RAN GTPASE-ACTIVATING PROTEIN 1"/>
    <property type="match status" value="1"/>
</dbReference>
<dbReference type="SMART" id="SM00368">
    <property type="entry name" value="LRR_RI"/>
    <property type="match status" value="6"/>
</dbReference>
<keyword evidence="3" id="KW-0677">Repeat</keyword>
<evidence type="ECO:0000256" key="3">
    <source>
        <dbReference type="ARBA" id="ARBA00022737"/>
    </source>
</evidence>
<feature type="region of interest" description="Disordered" evidence="4">
    <location>
        <begin position="1397"/>
        <end position="1429"/>
    </location>
</feature>
<dbReference type="InterPro" id="IPR032675">
    <property type="entry name" value="LRR_dom_sf"/>
</dbReference>
<keyword evidence="2" id="KW-0433">Leucine-rich repeat</keyword>
<gene>
    <name evidence="5" type="ORF">Cvel_23501</name>
</gene>
<protein>
    <submittedName>
        <fullName evidence="5">Uncharacterized protein</fullName>
    </submittedName>
</protein>
<dbReference type="GO" id="GO:0005096">
    <property type="term" value="F:GTPase activator activity"/>
    <property type="evidence" value="ECO:0007669"/>
    <property type="project" value="UniProtKB-KW"/>
</dbReference>
<feature type="compositionally biased region" description="Low complexity" evidence="4">
    <location>
        <begin position="1400"/>
        <end position="1410"/>
    </location>
</feature>
<dbReference type="PANTHER" id="PTHR24113">
    <property type="entry name" value="RAN GTPASE-ACTIVATING PROTEIN 1"/>
    <property type="match status" value="1"/>
</dbReference>
<organism evidence="5">
    <name type="scientific">Chromera velia CCMP2878</name>
    <dbReference type="NCBI Taxonomy" id="1169474"/>
    <lineage>
        <taxon>Eukaryota</taxon>
        <taxon>Sar</taxon>
        <taxon>Alveolata</taxon>
        <taxon>Colpodellida</taxon>
        <taxon>Chromeraceae</taxon>
        <taxon>Chromera</taxon>
    </lineage>
</organism>
<feature type="region of interest" description="Disordered" evidence="4">
    <location>
        <begin position="1248"/>
        <end position="1284"/>
    </location>
</feature>
<dbReference type="Gene3D" id="3.80.10.10">
    <property type="entry name" value="Ribonuclease Inhibitor"/>
    <property type="match status" value="3"/>
</dbReference>
<dbReference type="GO" id="GO:0048471">
    <property type="term" value="C:perinuclear region of cytoplasm"/>
    <property type="evidence" value="ECO:0007669"/>
    <property type="project" value="TreeGrafter"/>
</dbReference>
<dbReference type="GO" id="GO:0005634">
    <property type="term" value="C:nucleus"/>
    <property type="evidence" value="ECO:0007669"/>
    <property type="project" value="TreeGrafter"/>
</dbReference>
<dbReference type="InterPro" id="IPR027038">
    <property type="entry name" value="RanGap"/>
</dbReference>
<dbReference type="InterPro" id="IPR001611">
    <property type="entry name" value="Leu-rich_rpt"/>
</dbReference>
<proteinExistence type="predicted"/>
<keyword evidence="1" id="KW-0343">GTPase activation</keyword>
<name>A0A0G4GUZ2_9ALVE</name>
<feature type="compositionally biased region" description="Acidic residues" evidence="4">
    <location>
        <begin position="1274"/>
        <end position="1284"/>
    </location>
</feature>
<dbReference type="EMBL" id="CDMZ01001578">
    <property type="protein sequence ID" value="CEM34674.1"/>
    <property type="molecule type" value="Genomic_DNA"/>
</dbReference>
<evidence type="ECO:0000256" key="4">
    <source>
        <dbReference type="SAM" id="MobiDB-lite"/>
    </source>
</evidence>
<dbReference type="GO" id="GO:0005829">
    <property type="term" value="C:cytosol"/>
    <property type="evidence" value="ECO:0007669"/>
    <property type="project" value="TreeGrafter"/>
</dbReference>
<dbReference type="SUPFAM" id="SSF52047">
    <property type="entry name" value="RNI-like"/>
    <property type="match status" value="1"/>
</dbReference>
<dbReference type="Pfam" id="PF13516">
    <property type="entry name" value="LRR_6"/>
    <property type="match status" value="2"/>
</dbReference>
<dbReference type="GO" id="GO:0031267">
    <property type="term" value="F:small GTPase binding"/>
    <property type="evidence" value="ECO:0007669"/>
    <property type="project" value="TreeGrafter"/>
</dbReference>
<dbReference type="GO" id="GO:0006913">
    <property type="term" value="P:nucleocytoplasmic transport"/>
    <property type="evidence" value="ECO:0007669"/>
    <property type="project" value="TreeGrafter"/>
</dbReference>
<evidence type="ECO:0000256" key="2">
    <source>
        <dbReference type="ARBA" id="ARBA00022614"/>
    </source>
</evidence>
<accession>A0A0G4GUZ2</accession>
<evidence type="ECO:0000256" key="1">
    <source>
        <dbReference type="ARBA" id="ARBA00022468"/>
    </source>
</evidence>
<feature type="region of interest" description="Disordered" evidence="4">
    <location>
        <begin position="425"/>
        <end position="453"/>
    </location>
</feature>
<dbReference type="VEuPathDB" id="CryptoDB:Cvel_23501"/>
<sequence length="2181" mass="229934">MAPKKNGVVPEQNLPDFLHQAIKVLEQRGIIIPAAQANSPLNMNQLQEVFAEVLKESLPNVVEKKPKKAVPNNVKDKTDKCQNFLVKAKCFRHYIDHSQEQEDVFGNKVDTAYQLYYCTGCKAKVKFYNFADLLTSNPAWLEAHFTLCPHWSEARKKYKTWAEKTVKDWAEKKIEDSKRGNAVGKTQGDKDRDVVETLFEFYDISRKLHFLEGLINEMLIPEPFLAQLDNFPPGCLIQLIDFHGSSFREVDEMVDMCLKALKVYGKNGANMFAPCLGYVESRKALAKGYKLDPNASRYNYANRAVIYTTKILDKTHKIIFRVCPHIMQSQIATAIVYCASPEGSKKNANKNWEDRLFRDPAAFGEALVRSHNMLAEGMQEEGGERPTVTPKWTRNVFLAYKDDTPQEEIDRDCDSLKMHARPETEVKHLPIPTTPKKKARVDAQPAAAAAAGGGGGMPVLIPAAAAPAAAAAAAARAAGYQGNLDDDDEEENDLYQDPHGLPLFMLNAPPSPVGPGEWQDGVQGMDGIAPPLAVGPGEWQDGVQGMDGIAPPLAVGPGEWQDGVQGMDGIAPPLAVGPGEWQDGVQGMDGIAPPLAVGPGEWQDGVQGMDGIAPPLAVGPGEWQDGVQGMDGIAPPLAVGPGEWQDGVQGMDGIAPPLAVGPGEWQDGVQGMDGIAPPLAVGPGEWQDGVQGMDGIAPPLAVGPGEWQDGVQGMDGIAPPLAVGPGEWQDGVQGMDGIAPPLAVGPGEWQDGVQGMDGIAPPLAVGPGEWQDGVQGMDGIAPPLAVGPGEWQDGVQGMDGIAPPLAVGPGEWQDGVQGMDGIAPPLAVGPGEWQDGVQGMDGIAPPLAVGPGEWQDGVQGMDGIAPPLAVGPGEWQDGVQGMDGIAPPLAVGPGEWQDGVQGMDGIAPPLAVGPGEWQDGVQGMDGIAPPLAVGPGEWQDGVQGMDGIAPPLAVGPGEWQDGVQGMDGIAPPLAVGPGEWQDGVQGMDGIAPPLAVGPGEWQDGVQGMDGIAPPLAVGPGEWQDGVQGMDGIAPPLAVGPGEWQDGVQGMDGIAPPLAVGPGEWQDGVQGMDGIAPPLAVGPGEWQDGVQGMDGIAPPLAVGPGEWQDGVQGMDGIAPPLAVGPGEWQDGVQGMDGIAPPLAVGPGEWQDGVQGEWQDGVQGMDGIAPPLAVGPGEWQDGVQGMDGIAPPLAVGPGEWQDGVQGMDGIAPPLAVGPGEWQNGVQGMDGIAPPLAVGPGEWQDGVQGMDLDVGDSEREGVPDHAEEGSEIPVDPENGEETEGEPDLSDLRERLQTMVNDSEWISFRAQGEPPGASVPVTGRDLGNFIRLCFAGFRSRTSDAMAETRRAHSALLRSHLTINSIVEWPEGPAEQSDEAMGGEGASGGLQIPQSEPFVNGRGRGASAARGAGTRQNRKLGKNPVTPPRSIDLSGTRGLSPEKIFLFLDSLPPSVEEMKLDSVAVKGRALPLLLRYLERLQAARTEGRQAPRLRSFTFAGNPLGHEGIRAVAEGVREGKAASLRVLDLEKTGLEKEGLKSLCGALKETSLPVETLNCSGNTIGFKRTPGDSFFLQHIFSRVEYGVEEMQRLSSVLCLSSLPFVRQLLLRECGLTDMAVEPLTESIAKKKLPNLEMLDLGGNDFGGRFLGFFEKALRADAVPCLKGLNIENARNRAPESKEPVSAFLKALSAPECPPQLQVSGLRLCPLDLNEQEVRALDTNIGLFADAVRVGNLPGLRSLEMRGACIEEDFGQVGMDALKGAVVESEEGLPLLENLNLRETRAGEGAAFLGTALMSGKMARLSNINLCDSDLTNAGLVGLGDAVRGGGLVSVVSLNLSWNSGVEREAWGAFMRAVAESEMGMPELESLSVYETEANRAGGPVAVALGSGKLPSLSGRGMSVETFFFDGAGVGELGEALRAGRFPASFPNITFKLSQPDVNLDEQIRAIAESERGMPLCVAGLVLSGGRLSEEALASLAASGGGASGSRLLHLQTLDLSSCGIDDARLGRLWEVFSTHECRELESLNLEDNPISVEGVSAFLEAIAQSERGVPKLNSLNLSNTDAHFAGGPVAVVLASGKLPFLKTLGAESFSLDEAGVGDLEEAIWKGEWPEAFLKPISFKLTQANIDQSINVDRLIRAIVMSERGLPWCVEKLDFNGGRLSERALSLLAQSERGALRDKLSNLSA</sequence>
<reference evidence="5" key="1">
    <citation type="submission" date="2014-11" db="EMBL/GenBank/DDBJ databases">
        <authorList>
            <person name="Otto D Thomas"/>
            <person name="Naeem Raeece"/>
        </authorList>
    </citation>
    <scope>NUCLEOTIDE SEQUENCE</scope>
</reference>